<sequence length="294" mass="31710">MTSCPLRLFRWRSPPSSARFTSMAFLLPLCWIASSCGRSPQSPAAEQPQTLTLTGSSTGAPLVAEIGKQYEAQHPQVRVDVQTGGSSRGIADVRSGVADIGLVSRDLTEAETDLASFAVARDGIGLIVHSRNPVKTLSDQQIREIFRRQITNWRQLGGQDAPITVVNKAQGRSTLELFESYFQFGPKDIKADVVIGDNQQGLKTVAANPHAIGYVSIGAATVEIDRGEPIKLLPLEGVPATLQTVQDGSFPLSRTLNLVTKGTPTPQAREFIEFATSPPMAATVKRQFFVPPES</sequence>
<dbReference type="AlphaFoldDB" id="A0ABD4T4G5"/>
<dbReference type="InterPro" id="IPR024370">
    <property type="entry name" value="PBP_domain"/>
</dbReference>
<evidence type="ECO:0000313" key="3">
    <source>
        <dbReference type="EMBL" id="MCM1983340.1"/>
    </source>
</evidence>
<dbReference type="InterPro" id="IPR050811">
    <property type="entry name" value="Phosphate_ABC_transporter"/>
</dbReference>
<evidence type="ECO:0000256" key="1">
    <source>
        <dbReference type="ARBA" id="ARBA00022729"/>
    </source>
</evidence>
<dbReference type="PANTHER" id="PTHR30570:SF1">
    <property type="entry name" value="PHOSPHATE-BINDING PROTEIN PSTS"/>
    <property type="match status" value="1"/>
</dbReference>
<dbReference type="Proteomes" id="UP000031561">
    <property type="component" value="Unassembled WGS sequence"/>
</dbReference>
<dbReference type="Pfam" id="PF12849">
    <property type="entry name" value="PBP_like_2"/>
    <property type="match status" value="1"/>
</dbReference>
<evidence type="ECO:0000259" key="2">
    <source>
        <dbReference type="Pfam" id="PF12849"/>
    </source>
</evidence>
<organism evidence="3 4">
    <name type="scientific">Lyngbya confervoides BDU141951</name>
    <dbReference type="NCBI Taxonomy" id="1574623"/>
    <lineage>
        <taxon>Bacteria</taxon>
        <taxon>Bacillati</taxon>
        <taxon>Cyanobacteriota</taxon>
        <taxon>Cyanophyceae</taxon>
        <taxon>Oscillatoriophycideae</taxon>
        <taxon>Oscillatoriales</taxon>
        <taxon>Microcoleaceae</taxon>
        <taxon>Lyngbya</taxon>
    </lineage>
</organism>
<proteinExistence type="predicted"/>
<dbReference type="EMBL" id="JTHE03000061">
    <property type="protein sequence ID" value="MCM1983340.1"/>
    <property type="molecule type" value="Genomic_DNA"/>
</dbReference>
<dbReference type="CDD" id="cd13653">
    <property type="entry name" value="PBP2_phosphate_like_1"/>
    <property type="match status" value="1"/>
</dbReference>
<accession>A0ABD4T4G5</accession>
<comment type="caution">
    <text evidence="3">The sequence shown here is derived from an EMBL/GenBank/DDBJ whole genome shotgun (WGS) entry which is preliminary data.</text>
</comment>
<keyword evidence="1" id="KW-0732">Signal</keyword>
<reference evidence="3 4" key="1">
    <citation type="journal article" date="2015" name="Genome Announc.">
        <title>Draft Genome Sequence of Filamentous Marine Cyanobacterium Lyngbya confervoides Strain BDU141951.</title>
        <authorList>
            <person name="Chandrababunaidu M.M."/>
            <person name="Sen D."/>
            <person name="Tripathy S."/>
        </authorList>
    </citation>
    <scope>NUCLEOTIDE SEQUENCE [LARGE SCALE GENOMIC DNA]</scope>
    <source>
        <strain evidence="3 4">BDU141951</strain>
    </source>
</reference>
<dbReference type="Gene3D" id="3.40.190.10">
    <property type="entry name" value="Periplasmic binding protein-like II"/>
    <property type="match status" value="2"/>
</dbReference>
<dbReference type="PANTHER" id="PTHR30570">
    <property type="entry name" value="PERIPLASMIC PHOSPHATE BINDING COMPONENT OF PHOSPHATE ABC TRANSPORTER"/>
    <property type="match status" value="1"/>
</dbReference>
<dbReference type="RefSeq" id="WP_236095871.1">
    <property type="nucleotide sequence ID" value="NZ_JTHE03000061.1"/>
</dbReference>
<keyword evidence="4" id="KW-1185">Reference proteome</keyword>
<name>A0ABD4T4G5_9CYAN</name>
<evidence type="ECO:0000313" key="4">
    <source>
        <dbReference type="Proteomes" id="UP000031561"/>
    </source>
</evidence>
<feature type="domain" description="PBP" evidence="2">
    <location>
        <begin position="43"/>
        <end position="278"/>
    </location>
</feature>
<protein>
    <submittedName>
        <fullName evidence="3">Phosphate ABC transporter substrate-binding protein</fullName>
    </submittedName>
</protein>
<gene>
    <name evidence="3" type="ORF">QQ91_0010985</name>
</gene>
<dbReference type="SUPFAM" id="SSF53850">
    <property type="entry name" value="Periplasmic binding protein-like II"/>
    <property type="match status" value="1"/>
</dbReference>